<evidence type="ECO:0000256" key="5">
    <source>
        <dbReference type="ARBA" id="ARBA00022448"/>
    </source>
</evidence>
<evidence type="ECO:0000256" key="2">
    <source>
        <dbReference type="ARBA" id="ARBA00004496"/>
    </source>
</evidence>
<keyword evidence="6" id="KW-0963">Cytoplasm</keyword>
<dbReference type="Proteomes" id="UP001205843">
    <property type="component" value="Unassembled WGS sequence"/>
</dbReference>
<dbReference type="GO" id="GO:0003774">
    <property type="term" value="F:cytoskeletal motor activity"/>
    <property type="evidence" value="ECO:0007669"/>
    <property type="project" value="InterPro"/>
</dbReference>
<dbReference type="GO" id="GO:0015031">
    <property type="term" value="P:protein transport"/>
    <property type="evidence" value="ECO:0007669"/>
    <property type="project" value="UniProtKB-KW"/>
</dbReference>
<keyword evidence="5" id="KW-0813">Transport</keyword>
<dbReference type="PANTHER" id="PTHR34982">
    <property type="entry name" value="YOP PROTEINS TRANSLOCATION PROTEIN L"/>
    <property type="match status" value="1"/>
</dbReference>
<keyword evidence="8" id="KW-0653">Protein transport</keyword>
<dbReference type="PRINTS" id="PR01003">
    <property type="entry name" value="FLGFLIH"/>
</dbReference>
<comment type="subcellular location">
    <subcellularLocation>
        <location evidence="2">Cytoplasm</location>
    </subcellularLocation>
</comment>
<keyword evidence="12" id="KW-0966">Cell projection</keyword>
<dbReference type="InterPro" id="IPR000563">
    <property type="entry name" value="Flag_FliH"/>
</dbReference>
<feature type="domain" description="Flagellar assembly protein FliH/Type III secretion system HrpE" evidence="11">
    <location>
        <begin position="98"/>
        <end position="227"/>
    </location>
</feature>
<evidence type="ECO:0000256" key="6">
    <source>
        <dbReference type="ARBA" id="ARBA00022490"/>
    </source>
</evidence>
<accession>A0AAE3KCY1</accession>
<evidence type="ECO:0000313" key="13">
    <source>
        <dbReference type="Proteomes" id="UP001205843"/>
    </source>
</evidence>
<comment type="caution">
    <text evidence="12">The sequence shown here is derived from an EMBL/GenBank/DDBJ whole genome shotgun (WGS) entry which is preliminary data.</text>
</comment>
<feature type="compositionally biased region" description="Basic and acidic residues" evidence="10">
    <location>
        <begin position="8"/>
        <end position="17"/>
    </location>
</feature>
<dbReference type="GO" id="GO:0009288">
    <property type="term" value="C:bacterial-type flagellum"/>
    <property type="evidence" value="ECO:0007669"/>
    <property type="project" value="InterPro"/>
</dbReference>
<keyword evidence="9" id="KW-1006">Bacterial flagellum protein export</keyword>
<dbReference type="AlphaFoldDB" id="A0AAE3KCY1"/>
<keyword evidence="12" id="KW-0969">Cilium</keyword>
<comment type="similarity">
    <text evidence="3">Belongs to the FliH family.</text>
</comment>
<evidence type="ECO:0000256" key="10">
    <source>
        <dbReference type="SAM" id="MobiDB-lite"/>
    </source>
</evidence>
<dbReference type="Pfam" id="PF02108">
    <property type="entry name" value="FliH"/>
    <property type="match status" value="1"/>
</dbReference>
<feature type="region of interest" description="Disordered" evidence="10">
    <location>
        <begin position="1"/>
        <end position="72"/>
    </location>
</feature>
<evidence type="ECO:0000256" key="8">
    <source>
        <dbReference type="ARBA" id="ARBA00022927"/>
    </source>
</evidence>
<dbReference type="InterPro" id="IPR018035">
    <property type="entry name" value="Flagellar_FliH/T3SS_HrpE"/>
</dbReference>
<feature type="region of interest" description="Disordered" evidence="10">
    <location>
        <begin position="234"/>
        <end position="262"/>
    </location>
</feature>
<protein>
    <recommendedName>
        <fullName evidence="4">Flagellar assembly protein FliH</fullName>
    </recommendedName>
</protein>
<evidence type="ECO:0000256" key="9">
    <source>
        <dbReference type="ARBA" id="ARBA00023225"/>
    </source>
</evidence>
<proteinExistence type="inferred from homology"/>
<evidence type="ECO:0000259" key="11">
    <source>
        <dbReference type="Pfam" id="PF02108"/>
    </source>
</evidence>
<dbReference type="EMBL" id="JALJXV010000006">
    <property type="protein sequence ID" value="MCP1675603.1"/>
    <property type="molecule type" value="Genomic_DNA"/>
</dbReference>
<dbReference type="PANTHER" id="PTHR34982:SF1">
    <property type="entry name" value="FLAGELLAR ASSEMBLY PROTEIN FLIH"/>
    <property type="match status" value="1"/>
</dbReference>
<evidence type="ECO:0000313" key="12">
    <source>
        <dbReference type="EMBL" id="MCP1675603.1"/>
    </source>
</evidence>
<organism evidence="12 13">
    <name type="scientific">Natronocella acetinitrilica</name>
    <dbReference type="NCBI Taxonomy" id="414046"/>
    <lineage>
        <taxon>Bacteria</taxon>
        <taxon>Pseudomonadati</taxon>
        <taxon>Pseudomonadota</taxon>
        <taxon>Gammaproteobacteria</taxon>
        <taxon>Chromatiales</taxon>
        <taxon>Ectothiorhodospiraceae</taxon>
        <taxon>Natronocella</taxon>
    </lineage>
</organism>
<dbReference type="GO" id="GO:0044781">
    <property type="term" value="P:bacterial-type flagellum organization"/>
    <property type="evidence" value="ECO:0007669"/>
    <property type="project" value="UniProtKB-KW"/>
</dbReference>
<reference evidence="12" key="1">
    <citation type="submission" date="2022-03" db="EMBL/GenBank/DDBJ databases">
        <title>Genomic Encyclopedia of Type Strains, Phase III (KMG-III): the genomes of soil and plant-associated and newly described type strains.</title>
        <authorList>
            <person name="Whitman W."/>
        </authorList>
    </citation>
    <scope>NUCLEOTIDE SEQUENCE</scope>
    <source>
        <strain evidence="12">ANL 6-2</strain>
    </source>
</reference>
<keyword evidence="12" id="KW-0282">Flagellum</keyword>
<evidence type="ECO:0000256" key="7">
    <source>
        <dbReference type="ARBA" id="ARBA00022795"/>
    </source>
</evidence>
<dbReference type="GO" id="GO:0071973">
    <property type="term" value="P:bacterial-type flagellum-dependent cell motility"/>
    <property type="evidence" value="ECO:0007669"/>
    <property type="project" value="InterPro"/>
</dbReference>
<gene>
    <name evidence="12" type="ORF">J2T57_002753</name>
</gene>
<comment type="function">
    <text evidence="1">Needed for flagellar regrowth and assembly.</text>
</comment>
<dbReference type="InterPro" id="IPR051472">
    <property type="entry name" value="T3SS_Stator/FliH"/>
</dbReference>
<sequence length="262" mass="28860">MNRASKPLTDEERRDQSVSRWQAPDMHEPVSPSRAPSGAEAVASRPRYPTAGELESLRQAAQDEGFEQGREEGYRAGLEQAQQEARNQAEQADADYRQRVTQLDGVLDALARPLDQLDEQVIEQLSQLALTAARHVVRRELQTQPGEVMAVVREAVAALPLSAQNVRVHVNPEDFRFLGDRLGDSHADAGERAWRLVEDAAISRGGCTVRSDASFIDATVEHRLNQLVIQLLGGGRVQDRNPPDGPDNPPAENRPVDGNDND</sequence>
<keyword evidence="13" id="KW-1185">Reference proteome</keyword>
<name>A0AAE3KCY1_9GAMM</name>
<dbReference type="RefSeq" id="WP_253479190.1">
    <property type="nucleotide sequence ID" value="NZ_JALJXV010000006.1"/>
</dbReference>
<evidence type="ECO:0000256" key="3">
    <source>
        <dbReference type="ARBA" id="ARBA00006602"/>
    </source>
</evidence>
<evidence type="ECO:0000256" key="4">
    <source>
        <dbReference type="ARBA" id="ARBA00016507"/>
    </source>
</evidence>
<evidence type="ECO:0000256" key="1">
    <source>
        <dbReference type="ARBA" id="ARBA00003041"/>
    </source>
</evidence>
<keyword evidence="7" id="KW-1005">Bacterial flagellum biogenesis</keyword>
<dbReference type="GO" id="GO:0005829">
    <property type="term" value="C:cytosol"/>
    <property type="evidence" value="ECO:0007669"/>
    <property type="project" value="TreeGrafter"/>
</dbReference>